<evidence type="ECO:0000256" key="6">
    <source>
        <dbReference type="SAM" id="MobiDB-lite"/>
    </source>
</evidence>
<gene>
    <name evidence="8" type="ORF">ONB1V03_LOCUS16793</name>
</gene>
<dbReference type="InterPro" id="IPR016024">
    <property type="entry name" value="ARM-type_fold"/>
</dbReference>
<dbReference type="GO" id="GO:0005930">
    <property type="term" value="C:axoneme"/>
    <property type="evidence" value="ECO:0007669"/>
    <property type="project" value="TreeGrafter"/>
</dbReference>
<dbReference type="InterPro" id="IPR056168">
    <property type="entry name" value="TPR_IF140/IFT172/WDR19"/>
</dbReference>
<evidence type="ECO:0000313" key="9">
    <source>
        <dbReference type="Proteomes" id="UP000728032"/>
    </source>
</evidence>
<evidence type="ECO:0000256" key="5">
    <source>
        <dbReference type="ARBA" id="ARBA00023273"/>
    </source>
</evidence>
<dbReference type="Gene3D" id="1.25.40.470">
    <property type="match status" value="2"/>
</dbReference>
<dbReference type="OrthoDB" id="2186662at2759"/>
<evidence type="ECO:0000256" key="1">
    <source>
        <dbReference type="ARBA" id="ARBA00004138"/>
    </source>
</evidence>
<dbReference type="PANTHER" id="PTHR15722">
    <property type="entry name" value="IFT140/172-RELATED"/>
    <property type="match status" value="1"/>
</dbReference>
<proteinExistence type="predicted"/>
<dbReference type="Pfam" id="PF24762">
    <property type="entry name" value="TPR_IF140-IFT172"/>
    <property type="match status" value="1"/>
</dbReference>
<keyword evidence="5" id="KW-0966">Cell projection</keyword>
<feature type="domain" description="IF140/IFT172/WDR19 TPR" evidence="7">
    <location>
        <begin position="144"/>
        <end position="325"/>
    </location>
</feature>
<name>A0A7R9QWV9_9ACAR</name>
<dbReference type="GO" id="GO:0042073">
    <property type="term" value="P:intraciliary transport"/>
    <property type="evidence" value="ECO:0007669"/>
    <property type="project" value="TreeGrafter"/>
</dbReference>
<dbReference type="FunFam" id="1.25.40.470:FF:000013">
    <property type="entry name" value="intraflagellar transport protein 172 homolog"/>
    <property type="match status" value="1"/>
</dbReference>
<keyword evidence="4" id="KW-0969">Cilium</keyword>
<evidence type="ECO:0000313" key="8">
    <source>
        <dbReference type="EMBL" id="CAD7660223.1"/>
    </source>
</evidence>
<reference evidence="8" key="1">
    <citation type="submission" date="2020-11" db="EMBL/GenBank/DDBJ databases">
        <authorList>
            <person name="Tran Van P."/>
        </authorList>
    </citation>
    <scope>NUCLEOTIDE SEQUENCE</scope>
</reference>
<keyword evidence="3" id="KW-0677">Repeat</keyword>
<keyword evidence="2" id="KW-0853">WD repeat</keyword>
<feature type="region of interest" description="Disordered" evidence="6">
    <location>
        <begin position="465"/>
        <end position="493"/>
    </location>
</feature>
<organism evidence="8">
    <name type="scientific">Oppiella nova</name>
    <dbReference type="NCBI Taxonomy" id="334625"/>
    <lineage>
        <taxon>Eukaryota</taxon>
        <taxon>Metazoa</taxon>
        <taxon>Ecdysozoa</taxon>
        <taxon>Arthropoda</taxon>
        <taxon>Chelicerata</taxon>
        <taxon>Arachnida</taxon>
        <taxon>Acari</taxon>
        <taxon>Acariformes</taxon>
        <taxon>Sarcoptiformes</taxon>
        <taxon>Oribatida</taxon>
        <taxon>Brachypylina</taxon>
        <taxon>Oppioidea</taxon>
        <taxon>Oppiidae</taxon>
        <taxon>Oppiella</taxon>
    </lineage>
</organism>
<dbReference type="Proteomes" id="UP000728032">
    <property type="component" value="Unassembled WGS sequence"/>
</dbReference>
<dbReference type="AlphaFoldDB" id="A0A7R9QWV9"/>
<accession>A0A7R9QWV9</accession>
<protein>
    <recommendedName>
        <fullName evidence="7">IF140/IFT172/WDR19 TPR domain-containing protein</fullName>
    </recommendedName>
</protein>
<evidence type="ECO:0000259" key="7">
    <source>
        <dbReference type="Pfam" id="PF24762"/>
    </source>
</evidence>
<evidence type="ECO:0000256" key="2">
    <source>
        <dbReference type="ARBA" id="ARBA00022574"/>
    </source>
</evidence>
<dbReference type="PANTHER" id="PTHR15722:SF2">
    <property type="entry name" value="INTRAFLAGELLAR TRANSPORT PROTEIN 172 HOMOLOG"/>
    <property type="match status" value="1"/>
</dbReference>
<dbReference type="GO" id="GO:0036064">
    <property type="term" value="C:ciliary basal body"/>
    <property type="evidence" value="ECO:0007669"/>
    <property type="project" value="TreeGrafter"/>
</dbReference>
<comment type="subcellular location">
    <subcellularLocation>
        <location evidence="1">Cell projection</location>
        <location evidence="1">Cilium</location>
    </subcellularLocation>
</comment>
<feature type="non-terminal residue" evidence="8">
    <location>
        <position position="765"/>
    </location>
</feature>
<dbReference type="EMBL" id="OC934424">
    <property type="protein sequence ID" value="CAD7660223.1"/>
    <property type="molecule type" value="Genomic_DNA"/>
</dbReference>
<sequence>MDDKTQALENYIRGHAYTRAIALARKEFPDDVVGLELKFAEWLLTDANDPSGAVNHFIESGRTDRALEAAIQAQQYDRAVEIAAILDTIPAHFGKKIGAYFAAKDQTDTAVEVYLNSGCIREAIALLNSVGQYSRAYKLARKLMDPSEAKEMYESIAKSLETDGKYKEAERIYITSDDVDSAISMYKTAKQYEPMIRLVKQYHPDLLTDTHLHLAKELENEGSLHQAESHYVSAQEWKSAVQMYTNAAHWEEAYRVSRANGGLNAAKQVAYRWAQSLSSADAAVKLLTRFGLLSQVVDTAVEANDYEFATALVTESGPELRHKATEVRLKYALWLEDEKRWSDAERLYCEANKPKEAVLMYLHTGAFDDALRVAEEAMNDEEVVRDVLTAQARTILERGRRGVDDMNRAEHLLLRAGRIEVAVKVYKENDMWEEALRVCEQFAPHLIDSVKREMISSNSDHYILSGTTTPGASRPSTHHSDLSAPTPMLSNDKSDLRQSLKIAKQNGDKESTVRIALLLATQLVRERSSADALTVLNENNAVFVMPETRKIVVRIGADLLAFETNSGDVDVSSWKQLRDSLLQVMASSGSDSELDVIERYLLVTHWYTLRTILKAMDGQSNATELVTKITISLLRYTDVLRVDKAFYEAGLVAKDSGRLEMAFVFWNHFLDLVDAIDDGDNNVDHSDFVDTDIPFEVPLPAHVFATDSSQDIREEVKSWILEVSMDSHVSQSLPVDALREGDVYEASLVNADSTRCLPCLVTGYP</sequence>
<dbReference type="GO" id="GO:0030992">
    <property type="term" value="C:intraciliary transport particle B"/>
    <property type="evidence" value="ECO:0007669"/>
    <property type="project" value="TreeGrafter"/>
</dbReference>
<dbReference type="SUPFAM" id="SSF48371">
    <property type="entry name" value="ARM repeat"/>
    <property type="match status" value="1"/>
</dbReference>
<keyword evidence="9" id="KW-1185">Reference proteome</keyword>
<feature type="compositionally biased region" description="Polar residues" evidence="6">
    <location>
        <begin position="465"/>
        <end position="475"/>
    </location>
</feature>
<evidence type="ECO:0000256" key="3">
    <source>
        <dbReference type="ARBA" id="ARBA00022737"/>
    </source>
</evidence>
<evidence type="ECO:0000256" key="4">
    <source>
        <dbReference type="ARBA" id="ARBA00023069"/>
    </source>
</evidence>
<dbReference type="EMBL" id="CAJPVJ010019599">
    <property type="protein sequence ID" value="CAG2177361.1"/>
    <property type="molecule type" value="Genomic_DNA"/>
</dbReference>